<accession>A0AAV3NZK1</accession>
<organism evidence="1 2">
    <name type="scientific">Lithospermum erythrorhizon</name>
    <name type="common">Purple gromwell</name>
    <name type="synonym">Lithospermum officinale var. erythrorhizon</name>
    <dbReference type="NCBI Taxonomy" id="34254"/>
    <lineage>
        <taxon>Eukaryota</taxon>
        <taxon>Viridiplantae</taxon>
        <taxon>Streptophyta</taxon>
        <taxon>Embryophyta</taxon>
        <taxon>Tracheophyta</taxon>
        <taxon>Spermatophyta</taxon>
        <taxon>Magnoliopsida</taxon>
        <taxon>eudicotyledons</taxon>
        <taxon>Gunneridae</taxon>
        <taxon>Pentapetalae</taxon>
        <taxon>asterids</taxon>
        <taxon>lamiids</taxon>
        <taxon>Boraginales</taxon>
        <taxon>Boraginaceae</taxon>
        <taxon>Boraginoideae</taxon>
        <taxon>Lithospermeae</taxon>
        <taxon>Lithospermum</taxon>
    </lineage>
</organism>
<keyword evidence="2" id="KW-1185">Reference proteome</keyword>
<name>A0AAV3NZK1_LITER</name>
<evidence type="ECO:0000313" key="1">
    <source>
        <dbReference type="EMBL" id="GAA0144854.1"/>
    </source>
</evidence>
<dbReference type="AlphaFoldDB" id="A0AAV3NZK1"/>
<dbReference type="PANTHER" id="PTHR48218">
    <property type="entry name" value="F-BOX DOMAIN CONTAINING PROTEIN"/>
    <property type="match status" value="1"/>
</dbReference>
<protein>
    <submittedName>
        <fullName evidence="1">Uncharacterized protein</fullName>
    </submittedName>
</protein>
<reference evidence="1 2" key="1">
    <citation type="submission" date="2024-01" db="EMBL/GenBank/DDBJ databases">
        <title>The complete chloroplast genome sequence of Lithospermum erythrorhizon: insights into the phylogenetic relationship among Boraginaceae species and the maternal lineages of purple gromwells.</title>
        <authorList>
            <person name="Okada T."/>
            <person name="Watanabe K."/>
        </authorList>
    </citation>
    <scope>NUCLEOTIDE SEQUENCE [LARGE SCALE GENOMIC DNA]</scope>
</reference>
<dbReference type="PANTHER" id="PTHR48218:SF3">
    <property type="entry name" value="OS07G0170800 PROTEIN"/>
    <property type="match status" value="1"/>
</dbReference>
<sequence>MQFNLQCDELWIGKAHIPRIAKLHGLSKLTSYNLSMKDGKRTRITKDDLVDHDWEFHFTEEAPDYWRNLDPFWTGEGPLMRRYFHADGTLTADEGDKVWGGHESCYSVITSFFGDGRIRENYVRVNRWPPMSITRKPDWSWELINRIYVYTSIADAEKEAGTGPLFYAF</sequence>
<proteinExistence type="predicted"/>
<comment type="caution">
    <text evidence="1">The sequence shown here is derived from an EMBL/GenBank/DDBJ whole genome shotgun (WGS) entry which is preliminary data.</text>
</comment>
<gene>
    <name evidence="1" type="ORF">LIER_36025</name>
</gene>
<dbReference type="EMBL" id="BAABME010016185">
    <property type="protein sequence ID" value="GAA0144854.1"/>
    <property type="molecule type" value="Genomic_DNA"/>
</dbReference>
<dbReference type="Proteomes" id="UP001454036">
    <property type="component" value="Unassembled WGS sequence"/>
</dbReference>
<evidence type="ECO:0000313" key="2">
    <source>
        <dbReference type="Proteomes" id="UP001454036"/>
    </source>
</evidence>